<evidence type="ECO:0000313" key="1">
    <source>
        <dbReference type="EMBL" id="KAJ6637369.1"/>
    </source>
</evidence>
<dbReference type="AlphaFoldDB" id="A0A9Q0MUG1"/>
<dbReference type="EMBL" id="WJQU01000003">
    <property type="protein sequence ID" value="KAJ6637369.1"/>
    <property type="molecule type" value="Genomic_DNA"/>
</dbReference>
<organism evidence="1 2">
    <name type="scientific">Pseudolycoriella hygida</name>
    <dbReference type="NCBI Taxonomy" id="35572"/>
    <lineage>
        <taxon>Eukaryota</taxon>
        <taxon>Metazoa</taxon>
        <taxon>Ecdysozoa</taxon>
        <taxon>Arthropoda</taxon>
        <taxon>Hexapoda</taxon>
        <taxon>Insecta</taxon>
        <taxon>Pterygota</taxon>
        <taxon>Neoptera</taxon>
        <taxon>Endopterygota</taxon>
        <taxon>Diptera</taxon>
        <taxon>Nematocera</taxon>
        <taxon>Sciaroidea</taxon>
        <taxon>Sciaridae</taxon>
        <taxon>Pseudolycoriella</taxon>
    </lineage>
</organism>
<comment type="caution">
    <text evidence="1">The sequence shown here is derived from an EMBL/GenBank/DDBJ whole genome shotgun (WGS) entry which is preliminary data.</text>
</comment>
<accession>A0A9Q0MUG1</accession>
<sequence>KKKYWLKLVNNASDLRKQIKESKSTFEKKTSEIAEHCEKMRERIAKLEVKVKNAAADNESKFQYILKMNIEEANDLLQTICDFNK</sequence>
<feature type="non-terminal residue" evidence="1">
    <location>
        <position position="85"/>
    </location>
</feature>
<dbReference type="Proteomes" id="UP001151699">
    <property type="component" value="Chromosome X"/>
</dbReference>
<protein>
    <submittedName>
        <fullName evidence="1">Uncharacterized protein</fullName>
    </submittedName>
</protein>
<feature type="non-terminal residue" evidence="1">
    <location>
        <position position="1"/>
    </location>
</feature>
<reference evidence="1" key="1">
    <citation type="submission" date="2022-07" db="EMBL/GenBank/DDBJ databases">
        <authorList>
            <person name="Trinca V."/>
            <person name="Uliana J.V.C."/>
            <person name="Torres T.T."/>
            <person name="Ward R.J."/>
            <person name="Monesi N."/>
        </authorList>
    </citation>
    <scope>NUCLEOTIDE SEQUENCE</scope>
    <source>
        <strain evidence="1">HSMRA1968</strain>
        <tissue evidence="1">Whole embryos</tissue>
    </source>
</reference>
<proteinExistence type="predicted"/>
<gene>
    <name evidence="1" type="ORF">Bhyg_10099</name>
</gene>
<evidence type="ECO:0000313" key="2">
    <source>
        <dbReference type="Proteomes" id="UP001151699"/>
    </source>
</evidence>
<keyword evidence="2" id="KW-1185">Reference proteome</keyword>
<name>A0A9Q0MUG1_9DIPT</name>